<evidence type="ECO:0000313" key="2">
    <source>
        <dbReference type="Proteomes" id="UP000190951"/>
    </source>
</evidence>
<dbReference type="EMBL" id="CP096984">
    <property type="protein sequence ID" value="URZ13902.1"/>
    <property type="molecule type" value="Genomic_DNA"/>
</dbReference>
<name>A0A1S8L1K0_9CLOT</name>
<dbReference type="Proteomes" id="UP000190951">
    <property type="component" value="Plasmid p330"/>
</dbReference>
<dbReference type="KEGG" id="crw:CROST_046800"/>
<protein>
    <submittedName>
        <fullName evidence="1">Uncharacterized protein</fullName>
    </submittedName>
</protein>
<evidence type="ECO:0000313" key="1">
    <source>
        <dbReference type="EMBL" id="URZ13902.1"/>
    </source>
</evidence>
<sequence length="112" mass="13026">MNNDKRKPRMVLNAEAMPKEIYDLLNEKAKSRRLTPYIIELVKKDLSNREIVAKLDMVSNNIDLILSKLNNVHFVQNSSHKENEKLKEGNVMSFDEVHGGISLEDLNDQWDF</sequence>
<dbReference type="STRING" id="84029.CROST_31670"/>
<keyword evidence="2" id="KW-1185">Reference proteome</keyword>
<proteinExistence type="predicted"/>
<accession>A0A1S8L1K0</accession>
<gene>
    <name evidence="1" type="ORF">CROST_046800</name>
</gene>
<keyword evidence="1" id="KW-0614">Plasmid</keyword>
<organism evidence="1 2">
    <name type="scientific">Clostridium felsineum</name>
    <dbReference type="NCBI Taxonomy" id="36839"/>
    <lineage>
        <taxon>Bacteria</taxon>
        <taxon>Bacillati</taxon>
        <taxon>Bacillota</taxon>
        <taxon>Clostridia</taxon>
        <taxon>Eubacteriales</taxon>
        <taxon>Clostridiaceae</taxon>
        <taxon>Clostridium</taxon>
    </lineage>
</organism>
<dbReference type="RefSeq" id="WP_077832561.1">
    <property type="nucleotide sequence ID" value="NZ_CP096984.1"/>
</dbReference>
<reference evidence="1 2" key="1">
    <citation type="submission" date="2022-04" db="EMBL/GenBank/DDBJ databases">
        <title>Genome sequence of C. roseum typestrain.</title>
        <authorList>
            <person name="Poehlein A."/>
            <person name="Schoch T."/>
            <person name="Duerre P."/>
            <person name="Daniel R."/>
        </authorList>
    </citation>
    <scope>NUCLEOTIDE SEQUENCE [LARGE SCALE GENOMIC DNA]</scope>
    <source>
        <strain evidence="1 2">DSM 7320</strain>
        <plasmid evidence="1 2">p330</plasmid>
    </source>
</reference>
<geneLocation type="plasmid" evidence="1 2">
    <name>p330</name>
</geneLocation>
<dbReference type="AlphaFoldDB" id="A0A1S8L1K0"/>